<keyword evidence="2" id="KW-1185">Reference proteome</keyword>
<evidence type="ECO:0000313" key="2">
    <source>
        <dbReference type="Proteomes" id="UP000594363"/>
    </source>
</evidence>
<reference evidence="1 2" key="1">
    <citation type="submission" date="2020-05" db="EMBL/GenBank/DDBJ databases">
        <authorList>
            <person name="Bohanan V.A."/>
            <person name="Brazelton B.R."/>
            <person name="Coffey L.M."/>
            <person name="Donovan A.R."/>
            <person name="Gales A.C."/>
            <person name="Glasscock A.J."/>
            <person name="Grill M."/>
            <person name="Harper M.C."/>
            <person name="Hollowell C.E."/>
            <person name="Liu T.Y."/>
            <person name="Mansour C."/>
            <person name="McDowell A.D."/>
            <person name="Miller T.E."/>
            <person name="Nash A.G."/>
            <person name="Seo J."/>
            <person name="Sherman Z.A."/>
            <person name="Albert R.M."/>
            <person name="Ayala A."/>
            <person name="Monti D.L."/>
            <person name="Garlena R.A."/>
            <person name="Russell D.A."/>
            <person name="Pope W.H."/>
            <person name="Jacobs-Sera D."/>
            <person name="Hatfull G.F."/>
        </authorList>
    </citation>
    <scope>NUCLEOTIDE SEQUENCE [LARGE SCALE GENOMIC DNA]</scope>
</reference>
<evidence type="ECO:0000313" key="1">
    <source>
        <dbReference type="EMBL" id="QKY78958.1"/>
    </source>
</evidence>
<dbReference type="NCBIfam" id="NF042926">
    <property type="entry name" value="capsid_Caudo_1"/>
    <property type="match status" value="1"/>
</dbReference>
<protein>
    <submittedName>
        <fullName evidence="1">Major capsid protein</fullName>
    </submittedName>
</protein>
<sequence>MTLTYPAGAPSTTGTRLTVDRLLKSPTVLAKRIINDSTPFLSELLFRQGTTDSGAVIYSESSIEDLYPSRGDVSEVSPGGAFPMIDVAETGDKVALASKFGAGFIVTDEARDRNNFDVIAKGNLKVRNALLRQDAARCLSLFDSKAPTVASVGAWTATKIWKTDLLKGVGQIQGLRLGYAPDTVIISPATATNLLLLDDLQNWAPRENANLNPLYNPSLAGLLGLNWIVNEFASDDKAILLQTKITGANITEKPYSVEVDRDPKVQETTVIASKRSVPIIDEPGSALVITGISS</sequence>
<dbReference type="InterPro" id="IPR049995">
    <property type="entry name" value="Capsid_mycobact-type"/>
</dbReference>
<dbReference type="Pfam" id="PF25209">
    <property type="entry name" value="Phage_capsid_4"/>
    <property type="match status" value="1"/>
</dbReference>
<accession>A0A7S5WWE1</accession>
<proteinExistence type="predicted"/>
<name>A0A7S5WWE1_9CAUD</name>
<gene>
    <name evidence="1" type="primary">10</name>
    <name evidence="1" type="ORF">Jinkies_10</name>
</gene>
<dbReference type="EMBL" id="MT498043">
    <property type="protein sequence ID" value="QKY78958.1"/>
    <property type="molecule type" value="Genomic_DNA"/>
</dbReference>
<dbReference type="Proteomes" id="UP000594363">
    <property type="component" value="Segment"/>
</dbReference>
<organism evidence="1 2">
    <name type="scientific">Arthrobacter phage Jinkies</name>
    <dbReference type="NCBI Taxonomy" id="2743903"/>
    <lineage>
        <taxon>Viruses</taxon>
        <taxon>Duplodnaviria</taxon>
        <taxon>Heunggongvirae</taxon>
        <taxon>Uroviricota</taxon>
        <taxon>Caudoviricetes</taxon>
        <taxon>Berryhillviridae</taxon>
        <taxon>Jinkiesvirus</taxon>
        <taxon>Jinkiesvirus jinkies</taxon>
    </lineage>
</organism>